<dbReference type="InterPro" id="IPR007110">
    <property type="entry name" value="Ig-like_dom"/>
</dbReference>
<evidence type="ECO:0000256" key="7">
    <source>
        <dbReference type="ARBA" id="ARBA00022989"/>
    </source>
</evidence>
<sequence length="628" mass="69682">MGNDAAAFAWVVLLAGVLLSEGCPRKCTCPTQYLAVYCEDTGLTAVPDGIPSNTRLLSLHNNNITVIMKDQFKHLVDLETLQMSQNKISDIEVGAFTGLDALKTLELYYNKLEKVPSTAFAYLPNLRELWLRGNPIKRINSWAFVHVPTLTYLDIGELKDLEFISDNAFLGLTKLRYLNMGVTNLKKMPGIRHLTNLEELDLSGNPIAVIEADHFQSLRNLRKLWLTYMQINTVEMNALDELVSLYELNLSYNNLTMLPYNLFSPLPNLQKVFLHHNPWRCHCEILWLSQWLRDNIPSNRSCNPCAQCAFPDELRGTYIGDVYDSNFTCAVPIIETPSGNINITEGSNAELRCTSGRETAISWITPNGTTVTHGSYKVKVKVLSDGTLNISSVTVSDSGKYICVAENPVGNATISVVLTVNGTGNISFTVTNKTMPLTESSFNMPTDSAKPKSPQSTPPIKNEPDPEPGTNGIPKVDDVIVTTKIIIGCFGAITLAAICLLIVYYRMQRKKKKKPKPQNRSYYKTVDLVNIDELCPDSPNSMGKSINTTSNSLNTHTSLSMNNMSTFTSLHTLPHENSSQTLPRDGTMHSITKDGLLHNLSDKAISTYNTYATLPRDPTTESITETQL</sequence>
<dbReference type="Gene3D" id="3.80.10.10">
    <property type="entry name" value="Ribonuclease Inhibitor"/>
    <property type="match status" value="1"/>
</dbReference>
<dbReference type="PANTHER" id="PTHR24369">
    <property type="entry name" value="ANTIGEN BSP, PUTATIVE-RELATED"/>
    <property type="match status" value="1"/>
</dbReference>
<dbReference type="SMART" id="SM00013">
    <property type="entry name" value="LRRNT"/>
    <property type="match status" value="1"/>
</dbReference>
<dbReference type="PROSITE" id="PS50835">
    <property type="entry name" value="IG_LIKE"/>
    <property type="match status" value="1"/>
</dbReference>
<feature type="compositionally biased region" description="Polar residues" evidence="14">
    <location>
        <begin position="437"/>
        <end position="446"/>
    </location>
</feature>
<evidence type="ECO:0000256" key="9">
    <source>
        <dbReference type="ARBA" id="ARBA00023136"/>
    </source>
</evidence>
<dbReference type="GO" id="GO:0098632">
    <property type="term" value="F:cell-cell adhesion mediator activity"/>
    <property type="evidence" value="ECO:0000318"/>
    <property type="project" value="GO_Central"/>
</dbReference>
<organism evidence="18 19">
    <name type="scientific">Branchiostoma floridae</name>
    <name type="common">Florida lancelet</name>
    <name type="synonym">Amphioxus</name>
    <dbReference type="NCBI Taxonomy" id="7739"/>
    <lineage>
        <taxon>Eukaryota</taxon>
        <taxon>Metazoa</taxon>
        <taxon>Chordata</taxon>
        <taxon>Cephalochordata</taxon>
        <taxon>Leptocardii</taxon>
        <taxon>Amphioxiformes</taxon>
        <taxon>Branchiostomatidae</taxon>
        <taxon>Branchiostoma</taxon>
    </lineage>
</organism>
<dbReference type="GO" id="GO:0005886">
    <property type="term" value="C:plasma membrane"/>
    <property type="evidence" value="ECO:0000318"/>
    <property type="project" value="GO_Central"/>
</dbReference>
<dbReference type="InterPro" id="IPR032675">
    <property type="entry name" value="LRR_dom_sf"/>
</dbReference>
<keyword evidence="12" id="KW-0393">Immunoglobulin domain</keyword>
<keyword evidence="3" id="KW-0433">Leucine-rich repeat</keyword>
<dbReference type="SUPFAM" id="SSF52058">
    <property type="entry name" value="L domain-like"/>
    <property type="match status" value="1"/>
</dbReference>
<reference evidence="18" key="1">
    <citation type="journal article" date="2020" name="Nat. Ecol. Evol.">
        <title>Deeply conserved synteny resolves early events in vertebrate evolution.</title>
        <authorList>
            <person name="Simakov O."/>
            <person name="Marletaz F."/>
            <person name="Yue J.X."/>
            <person name="O'Connell B."/>
            <person name="Jenkins J."/>
            <person name="Brandt A."/>
            <person name="Calef R."/>
            <person name="Tung C.H."/>
            <person name="Huang T.K."/>
            <person name="Schmutz J."/>
            <person name="Satoh N."/>
            <person name="Yu J.K."/>
            <person name="Putnam N.H."/>
            <person name="Green R.E."/>
            <person name="Rokhsar D.S."/>
        </authorList>
    </citation>
    <scope>NUCLEOTIDE SEQUENCE [LARGE SCALE GENOMIC DNA]</scope>
    <source>
        <strain evidence="18">S238N-H82</strain>
    </source>
</reference>
<keyword evidence="18" id="KW-1185">Reference proteome</keyword>
<keyword evidence="8" id="KW-0770">Synapse</keyword>
<evidence type="ECO:0000256" key="6">
    <source>
        <dbReference type="ARBA" id="ARBA00022737"/>
    </source>
</evidence>
<evidence type="ECO:0000313" key="19">
    <source>
        <dbReference type="RefSeq" id="XP_035662921.1"/>
    </source>
</evidence>
<dbReference type="GO" id="GO:0099560">
    <property type="term" value="P:synaptic membrane adhesion"/>
    <property type="evidence" value="ECO:0000318"/>
    <property type="project" value="GO_Central"/>
</dbReference>
<feature type="region of interest" description="Disordered" evidence="14">
    <location>
        <begin position="437"/>
        <end position="473"/>
    </location>
</feature>
<keyword evidence="6" id="KW-0677">Repeat</keyword>
<evidence type="ECO:0000313" key="18">
    <source>
        <dbReference type="Proteomes" id="UP000001554"/>
    </source>
</evidence>
<evidence type="ECO:0000256" key="15">
    <source>
        <dbReference type="SAM" id="Phobius"/>
    </source>
</evidence>
<dbReference type="InterPro" id="IPR003591">
    <property type="entry name" value="Leu-rich_rpt_typical-subtyp"/>
</dbReference>
<dbReference type="Proteomes" id="UP000001554">
    <property type="component" value="Chromosome 19"/>
</dbReference>
<keyword evidence="10" id="KW-1015">Disulfide bond</keyword>
<dbReference type="InterPro" id="IPR000372">
    <property type="entry name" value="LRRNT"/>
</dbReference>
<dbReference type="InterPro" id="IPR050541">
    <property type="entry name" value="LRR_TM_domain-containing"/>
</dbReference>
<dbReference type="InterPro" id="IPR013783">
    <property type="entry name" value="Ig-like_fold"/>
</dbReference>
<feature type="transmembrane region" description="Helical" evidence="15">
    <location>
        <begin position="485"/>
        <end position="505"/>
    </location>
</feature>
<dbReference type="SMART" id="SM00369">
    <property type="entry name" value="LRR_TYP"/>
    <property type="match status" value="7"/>
</dbReference>
<feature type="domain" description="Ig-like" evidence="17">
    <location>
        <begin position="332"/>
        <end position="415"/>
    </location>
</feature>
<dbReference type="Pfam" id="PF01462">
    <property type="entry name" value="LRRNT"/>
    <property type="match status" value="1"/>
</dbReference>
<dbReference type="KEGG" id="bfo:118406733"/>
<dbReference type="InterPro" id="IPR000483">
    <property type="entry name" value="Cys-rich_flank_reg_C"/>
</dbReference>
<evidence type="ECO:0000256" key="16">
    <source>
        <dbReference type="SAM" id="SignalP"/>
    </source>
</evidence>
<dbReference type="RefSeq" id="XP_035662923.1">
    <property type="nucleotide sequence ID" value="XM_035807030.1"/>
</dbReference>
<evidence type="ECO:0000256" key="5">
    <source>
        <dbReference type="ARBA" id="ARBA00022729"/>
    </source>
</evidence>
<comment type="subcellular location">
    <subcellularLocation>
        <location evidence="1">Membrane</location>
        <topology evidence="1">Single-pass membrane protein</topology>
    </subcellularLocation>
    <subcellularLocation>
        <location evidence="13">Synaptic cell membrane</location>
    </subcellularLocation>
</comment>
<evidence type="ECO:0000256" key="11">
    <source>
        <dbReference type="ARBA" id="ARBA00023180"/>
    </source>
</evidence>
<gene>
    <name evidence="19 20 21" type="primary">LOC118406733</name>
</gene>
<dbReference type="InterPro" id="IPR013098">
    <property type="entry name" value="Ig_I-set"/>
</dbReference>
<dbReference type="PANTHER" id="PTHR24369:SF212">
    <property type="entry name" value="LEUCINE-RICH REPEAT-CONTAINING PROTEIN 4B-LIKE"/>
    <property type="match status" value="1"/>
</dbReference>
<dbReference type="AlphaFoldDB" id="A0A9J7HNK8"/>
<evidence type="ECO:0000256" key="10">
    <source>
        <dbReference type="ARBA" id="ARBA00023157"/>
    </source>
</evidence>
<dbReference type="SUPFAM" id="SSF48726">
    <property type="entry name" value="Immunoglobulin"/>
    <property type="match status" value="1"/>
</dbReference>
<keyword evidence="5 16" id="KW-0732">Signal</keyword>
<dbReference type="RefSeq" id="XP_035662921.1">
    <property type="nucleotide sequence ID" value="XM_035807028.1"/>
</dbReference>
<dbReference type="Pfam" id="PF07679">
    <property type="entry name" value="I-set"/>
    <property type="match status" value="1"/>
</dbReference>
<keyword evidence="2" id="KW-1003">Cell membrane</keyword>
<evidence type="ECO:0000313" key="20">
    <source>
        <dbReference type="RefSeq" id="XP_035662922.1"/>
    </source>
</evidence>
<dbReference type="PROSITE" id="PS51450">
    <property type="entry name" value="LRR"/>
    <property type="match status" value="4"/>
</dbReference>
<evidence type="ECO:0000256" key="14">
    <source>
        <dbReference type="SAM" id="MobiDB-lite"/>
    </source>
</evidence>
<evidence type="ECO:0000259" key="17">
    <source>
        <dbReference type="PROSITE" id="PS50835"/>
    </source>
</evidence>
<feature type="signal peptide" evidence="16">
    <location>
        <begin position="1"/>
        <end position="22"/>
    </location>
</feature>
<evidence type="ECO:0000256" key="1">
    <source>
        <dbReference type="ARBA" id="ARBA00004167"/>
    </source>
</evidence>
<dbReference type="Pfam" id="PF13855">
    <property type="entry name" value="LRR_8"/>
    <property type="match status" value="2"/>
</dbReference>
<evidence type="ECO:0000256" key="2">
    <source>
        <dbReference type="ARBA" id="ARBA00022475"/>
    </source>
</evidence>
<evidence type="ECO:0000256" key="12">
    <source>
        <dbReference type="ARBA" id="ARBA00023319"/>
    </source>
</evidence>
<evidence type="ECO:0000256" key="8">
    <source>
        <dbReference type="ARBA" id="ARBA00023018"/>
    </source>
</evidence>
<dbReference type="SMART" id="SM00365">
    <property type="entry name" value="LRR_SD22"/>
    <property type="match status" value="4"/>
</dbReference>
<evidence type="ECO:0000256" key="3">
    <source>
        <dbReference type="ARBA" id="ARBA00022614"/>
    </source>
</evidence>
<dbReference type="Gene3D" id="2.60.40.10">
    <property type="entry name" value="Immunoglobulins"/>
    <property type="match status" value="1"/>
</dbReference>
<dbReference type="InterPro" id="IPR036179">
    <property type="entry name" value="Ig-like_dom_sf"/>
</dbReference>
<keyword evidence="4 15" id="KW-0812">Transmembrane</keyword>
<evidence type="ECO:0000256" key="4">
    <source>
        <dbReference type="ARBA" id="ARBA00022692"/>
    </source>
</evidence>
<reference evidence="19 20" key="2">
    <citation type="submission" date="2025-04" db="UniProtKB">
        <authorList>
            <consortium name="RefSeq"/>
        </authorList>
    </citation>
    <scope>IDENTIFICATION</scope>
    <source>
        <strain evidence="19 20">S238N-H82</strain>
        <tissue evidence="19 20">Testes</tissue>
    </source>
</reference>
<dbReference type="SMART" id="SM00082">
    <property type="entry name" value="LRRCT"/>
    <property type="match status" value="1"/>
</dbReference>
<dbReference type="InterPro" id="IPR001611">
    <property type="entry name" value="Leu-rich_rpt"/>
</dbReference>
<dbReference type="GeneID" id="118406733"/>
<accession>A0A9J7HNK8</accession>
<protein>
    <submittedName>
        <fullName evidence="19 20">Leucine-rich repeat-containing protein 4C-like</fullName>
    </submittedName>
</protein>
<dbReference type="SMART" id="SM00409">
    <property type="entry name" value="IG"/>
    <property type="match status" value="1"/>
</dbReference>
<dbReference type="FunFam" id="3.80.10.10:FF:000012">
    <property type="entry name" value="Leucine rich repeat containing 4"/>
    <property type="match status" value="1"/>
</dbReference>
<dbReference type="InterPro" id="IPR003598">
    <property type="entry name" value="Ig_sub2"/>
</dbReference>
<evidence type="ECO:0000256" key="13">
    <source>
        <dbReference type="ARBA" id="ARBA00034109"/>
    </source>
</evidence>
<dbReference type="FunFam" id="2.60.40.10:FF:000076">
    <property type="entry name" value="Leucine-rich repeat and Ig domain-containing 4"/>
    <property type="match status" value="1"/>
</dbReference>
<dbReference type="InterPro" id="IPR003599">
    <property type="entry name" value="Ig_sub"/>
</dbReference>
<dbReference type="OMA" id="MAMAFHG"/>
<name>A0A9J7HNK8_BRAFL</name>
<keyword evidence="11" id="KW-0325">Glycoprotein</keyword>
<proteinExistence type="predicted"/>
<dbReference type="RefSeq" id="XP_035662922.1">
    <property type="nucleotide sequence ID" value="XM_035807029.1"/>
</dbReference>
<keyword evidence="9 15" id="KW-0472">Membrane</keyword>
<feature type="chain" id="PRO_5044698739" evidence="16">
    <location>
        <begin position="23"/>
        <end position="628"/>
    </location>
</feature>
<dbReference type="OrthoDB" id="28057at2759"/>
<dbReference type="GO" id="GO:0098839">
    <property type="term" value="C:postsynaptic density membrane"/>
    <property type="evidence" value="ECO:0000318"/>
    <property type="project" value="GO_Central"/>
</dbReference>
<evidence type="ECO:0000313" key="21">
    <source>
        <dbReference type="RefSeq" id="XP_035662923.1"/>
    </source>
</evidence>
<dbReference type="GO" id="GO:0098978">
    <property type="term" value="C:glutamatergic synapse"/>
    <property type="evidence" value="ECO:0000318"/>
    <property type="project" value="GO_Central"/>
</dbReference>
<keyword evidence="7 15" id="KW-1133">Transmembrane helix</keyword>
<dbReference type="SMART" id="SM00408">
    <property type="entry name" value="IGc2"/>
    <property type="match status" value="1"/>
</dbReference>